<proteinExistence type="predicted"/>
<reference evidence="2" key="1">
    <citation type="journal article" date="2013" name="Science">
        <title>The Amborella genome and the evolution of flowering plants.</title>
        <authorList>
            <consortium name="Amborella Genome Project"/>
        </authorList>
    </citation>
    <scope>NUCLEOTIDE SEQUENCE [LARGE SCALE GENOMIC DNA]</scope>
</reference>
<name>W1PAL6_AMBTC</name>
<sequence>MTPVPQSGDAPFDAQPCASAGPMVLASSVLDVGELIVRCMNRATLQGLRELALPDLKRGIEAFNVCMASLVAAHLKGKLLFS</sequence>
<dbReference type="Proteomes" id="UP000017836">
    <property type="component" value="Unassembled WGS sequence"/>
</dbReference>
<evidence type="ECO:0000313" key="1">
    <source>
        <dbReference type="EMBL" id="ERN04641.1"/>
    </source>
</evidence>
<protein>
    <submittedName>
        <fullName evidence="1">Uncharacterized protein</fullName>
    </submittedName>
</protein>
<dbReference type="EMBL" id="KI394182">
    <property type="protein sequence ID" value="ERN04641.1"/>
    <property type="molecule type" value="Genomic_DNA"/>
</dbReference>
<keyword evidence="2" id="KW-1185">Reference proteome</keyword>
<gene>
    <name evidence="1" type="ORF">AMTR_s00076p00033400</name>
</gene>
<accession>W1PAL6</accession>
<organism evidence="1 2">
    <name type="scientific">Amborella trichopoda</name>
    <dbReference type="NCBI Taxonomy" id="13333"/>
    <lineage>
        <taxon>Eukaryota</taxon>
        <taxon>Viridiplantae</taxon>
        <taxon>Streptophyta</taxon>
        <taxon>Embryophyta</taxon>
        <taxon>Tracheophyta</taxon>
        <taxon>Spermatophyta</taxon>
        <taxon>Magnoliopsida</taxon>
        <taxon>Amborellales</taxon>
        <taxon>Amborellaceae</taxon>
        <taxon>Amborella</taxon>
    </lineage>
</organism>
<dbReference type="AlphaFoldDB" id="W1PAL6"/>
<evidence type="ECO:0000313" key="2">
    <source>
        <dbReference type="Proteomes" id="UP000017836"/>
    </source>
</evidence>
<dbReference type="Gramene" id="ERN04641">
    <property type="protein sequence ID" value="ERN04641"/>
    <property type="gene ID" value="AMTR_s00076p00033400"/>
</dbReference>
<dbReference type="HOGENOM" id="CLU_2561352_0_0_1"/>